<protein>
    <submittedName>
        <fullName evidence="1">Uncharacterized protein</fullName>
    </submittedName>
</protein>
<accession>A0A9D0YYF6</accession>
<gene>
    <name evidence="1" type="ORF">IAA66_06205</name>
</gene>
<dbReference type="Proteomes" id="UP000886819">
    <property type="component" value="Unassembled WGS sequence"/>
</dbReference>
<dbReference type="EMBL" id="DVFI01000092">
    <property type="protein sequence ID" value="HIQ63165.1"/>
    <property type="molecule type" value="Genomic_DNA"/>
</dbReference>
<evidence type="ECO:0000313" key="2">
    <source>
        <dbReference type="Proteomes" id="UP000886819"/>
    </source>
</evidence>
<dbReference type="AlphaFoldDB" id="A0A9D0YYF6"/>
<reference evidence="1" key="2">
    <citation type="journal article" date="2021" name="PeerJ">
        <title>Extensive microbial diversity within the chicken gut microbiome revealed by metagenomics and culture.</title>
        <authorList>
            <person name="Gilroy R."/>
            <person name="Ravi A."/>
            <person name="Getino M."/>
            <person name="Pursley I."/>
            <person name="Horton D.L."/>
            <person name="Alikhan N.F."/>
            <person name="Baker D."/>
            <person name="Gharbi K."/>
            <person name="Hall N."/>
            <person name="Watson M."/>
            <person name="Adriaenssens E.M."/>
            <person name="Foster-Nyarko E."/>
            <person name="Jarju S."/>
            <person name="Secka A."/>
            <person name="Antonio M."/>
            <person name="Oren A."/>
            <person name="Chaudhuri R.R."/>
            <person name="La Ragione R."/>
            <person name="Hildebrand F."/>
            <person name="Pallen M.J."/>
        </authorList>
    </citation>
    <scope>NUCLEOTIDE SEQUENCE</scope>
    <source>
        <strain evidence="1">ChiHile30-977</strain>
    </source>
</reference>
<reference evidence="1" key="1">
    <citation type="submission" date="2020-10" db="EMBL/GenBank/DDBJ databases">
        <authorList>
            <person name="Gilroy R."/>
        </authorList>
    </citation>
    <scope>NUCLEOTIDE SEQUENCE</scope>
    <source>
        <strain evidence="1">ChiHile30-977</strain>
    </source>
</reference>
<organism evidence="1 2">
    <name type="scientific">Candidatus Avichristensenella intestinipullorum</name>
    <dbReference type="NCBI Taxonomy" id="2840693"/>
    <lineage>
        <taxon>Bacteria</taxon>
        <taxon>Bacillati</taxon>
        <taxon>Bacillota</taxon>
        <taxon>Clostridia</taxon>
        <taxon>Candidatus Avichristensenella</taxon>
    </lineage>
</organism>
<comment type="caution">
    <text evidence="1">The sequence shown here is derived from an EMBL/GenBank/DDBJ whole genome shotgun (WGS) entry which is preliminary data.</text>
</comment>
<evidence type="ECO:0000313" key="1">
    <source>
        <dbReference type="EMBL" id="HIQ63165.1"/>
    </source>
</evidence>
<sequence length="58" mass="6625">MRRAYAVFLLFFILLAALGLWTVFDGAQRYRTRPLVGDYVRSEGTVGSLAPRTEDHFC</sequence>
<name>A0A9D0YYF6_9FIRM</name>
<proteinExistence type="predicted"/>